<feature type="chain" id="PRO_5030858026" evidence="1">
    <location>
        <begin position="21"/>
        <end position="256"/>
    </location>
</feature>
<protein>
    <submittedName>
        <fullName evidence="2">Uncharacterized protein</fullName>
    </submittedName>
</protein>
<gene>
    <name evidence="2" type="ORF">APAL1065_LOCUS23875</name>
</gene>
<keyword evidence="1" id="KW-0732">Signal</keyword>
<dbReference type="InterPro" id="IPR010865">
    <property type="entry name" value="DUF1499"/>
</dbReference>
<reference evidence="2" key="1">
    <citation type="submission" date="2021-01" db="EMBL/GenBank/DDBJ databases">
        <authorList>
            <person name="Corre E."/>
            <person name="Pelletier E."/>
            <person name="Niang G."/>
            <person name="Scheremetjew M."/>
            <person name="Finn R."/>
            <person name="Kale V."/>
            <person name="Holt S."/>
            <person name="Cochrane G."/>
            <person name="Meng A."/>
            <person name="Brown T."/>
            <person name="Cohen L."/>
        </authorList>
    </citation>
    <scope>NUCLEOTIDE SEQUENCE</scope>
    <source>
        <strain evidence="2">CCMP125</strain>
    </source>
</reference>
<name>A0A7S3DVY6_9STRA</name>
<dbReference type="PANTHER" id="PTHR34801:SF6">
    <property type="entry name" value="SLL1620 PROTEIN"/>
    <property type="match status" value="1"/>
</dbReference>
<evidence type="ECO:0000313" key="2">
    <source>
        <dbReference type="EMBL" id="CAD9988519.1"/>
    </source>
</evidence>
<evidence type="ECO:0000256" key="1">
    <source>
        <dbReference type="SAM" id="SignalP"/>
    </source>
</evidence>
<feature type="signal peptide" evidence="1">
    <location>
        <begin position="1"/>
        <end position="20"/>
    </location>
</feature>
<dbReference type="Pfam" id="PF07386">
    <property type="entry name" value="DUF1499"/>
    <property type="match status" value="1"/>
</dbReference>
<dbReference type="EMBL" id="HBHT01035511">
    <property type="protein sequence ID" value="CAD9988519.1"/>
    <property type="molecule type" value="Transcribed_RNA"/>
</dbReference>
<organism evidence="2">
    <name type="scientific">Entomoneis paludosa</name>
    <dbReference type="NCBI Taxonomy" id="265537"/>
    <lineage>
        <taxon>Eukaryota</taxon>
        <taxon>Sar</taxon>
        <taxon>Stramenopiles</taxon>
        <taxon>Ochrophyta</taxon>
        <taxon>Bacillariophyta</taxon>
        <taxon>Bacillariophyceae</taxon>
        <taxon>Bacillariophycidae</taxon>
        <taxon>Entomoneidaceae</taxon>
        <taxon>Entomoneis</taxon>
    </lineage>
</organism>
<dbReference type="AlphaFoldDB" id="A0A7S3DVY6"/>
<sequence>MRFEVKVVLFLAILVAVTSALSSHDHHPSREGRRALFQQAKACLLSGMTTAALTQEPAWADEAKEFATSAGRKGCNTRSDPSKTIVTCVGEILPPDGTRLSSIAATANGVSTSAIKNPSRYSPPWNFVTETSDPKKAWNSLVEEVRHVDQVQILQLSDTYLHAVVPTQQPPGLFSPSSLVSNEGESVDDSRKRLFLSPGLDDLEFILRPEDNLVLYRSASRTSVFVYPLTQPVSDGNTNLQRLEKIRKQLGWSLLQ</sequence>
<dbReference type="PANTHER" id="PTHR34801">
    <property type="entry name" value="EXPRESSED PROTEIN"/>
    <property type="match status" value="1"/>
</dbReference>
<accession>A0A7S3DVY6</accession>
<proteinExistence type="predicted"/>